<dbReference type="EMBL" id="LJIX01000006">
    <property type="protein sequence ID" value="KQL17675.1"/>
    <property type="molecule type" value="Genomic_DNA"/>
</dbReference>
<evidence type="ECO:0000313" key="1">
    <source>
        <dbReference type="EMBL" id="KQL17675.1"/>
    </source>
</evidence>
<sequence>MPDVLELFDSKTVLNYLKERQYKPLLGESLFPEVKHDTLDFEYLVGASSLPVVASVHAFDTEAEIGSREAAKQALEAAYIKRKMQITEKDLIALQFPRTPQEQQYLTSRVFNDIDSLVQGVKARVELMRMEALTTGKVTLNENGLNMTVNYHIPTEHQETLAGTDLWTDPAADIIGDLERWQDSLDEKATRALTSTKVLSQILRNSKIIGYLFGKDSGRIPTRQDLNAFLLQHDLPQIAVNDAKYRKQNANGSYTTSRYFGENKFVMFGAGTLGETLYGPTPEESRMVREGNEQVQNIDKVIAMVYEEGLDPVSTWTKAAATAIPSFPEANNVFQAQPIA</sequence>
<proteinExistence type="predicted"/>
<dbReference type="Proteomes" id="UP000050996">
    <property type="component" value="Unassembled WGS sequence"/>
</dbReference>
<dbReference type="InterPro" id="IPR005564">
    <property type="entry name" value="Major_capsid_GpE"/>
</dbReference>
<dbReference type="RefSeq" id="WP_056682157.1">
    <property type="nucleotide sequence ID" value="NZ_LJIX01000006.1"/>
</dbReference>
<dbReference type="Gene3D" id="3.90.1690.10">
    <property type="entry name" value="phage-related protein like domain"/>
    <property type="match status" value="1"/>
</dbReference>
<reference evidence="1 2" key="1">
    <citation type="submission" date="2015-09" db="EMBL/GenBank/DDBJ databases">
        <title>Genome sequencing project for genomic taxonomy and phylogenomics of Bacillus-like bacteria.</title>
        <authorList>
            <person name="Liu B."/>
            <person name="Wang J."/>
            <person name="Zhu Y."/>
            <person name="Liu G."/>
            <person name="Chen Q."/>
            <person name="Chen Z."/>
            <person name="Lan J."/>
            <person name="Che J."/>
            <person name="Ge C."/>
            <person name="Shi H."/>
            <person name="Pan Z."/>
            <person name="Liu X."/>
        </authorList>
    </citation>
    <scope>NUCLEOTIDE SEQUENCE [LARGE SCALE GENOMIC DNA]</scope>
    <source>
        <strain evidence="1 2">FJAT-18043</strain>
    </source>
</reference>
<protein>
    <submittedName>
        <fullName evidence="1">Head protein</fullName>
    </submittedName>
</protein>
<dbReference type="InterPro" id="IPR053738">
    <property type="entry name" value="Lambda_capsid_assembly"/>
</dbReference>
<accession>A0A0Q3VFZ0</accession>
<gene>
    <name evidence="1" type="ORF">AN957_02980</name>
</gene>
<dbReference type="PATRIC" id="fig|1637975.4.peg.258"/>
<evidence type="ECO:0000313" key="2">
    <source>
        <dbReference type="Proteomes" id="UP000050996"/>
    </source>
</evidence>
<dbReference type="AlphaFoldDB" id="A0A0Q3VFZ0"/>
<organism evidence="1 2">
    <name type="scientific">Cytobacillus solani</name>
    <dbReference type="NCBI Taxonomy" id="1637975"/>
    <lineage>
        <taxon>Bacteria</taxon>
        <taxon>Bacillati</taxon>
        <taxon>Bacillota</taxon>
        <taxon>Bacilli</taxon>
        <taxon>Bacillales</taxon>
        <taxon>Bacillaceae</taxon>
        <taxon>Cytobacillus</taxon>
    </lineage>
</organism>
<dbReference type="STRING" id="1637975.AN957_02980"/>
<keyword evidence="2" id="KW-1185">Reference proteome</keyword>
<dbReference type="Pfam" id="PF03864">
    <property type="entry name" value="Phage_cap_E"/>
    <property type="match status" value="1"/>
</dbReference>
<name>A0A0Q3VFZ0_9BACI</name>
<comment type="caution">
    <text evidence="1">The sequence shown here is derived from an EMBL/GenBank/DDBJ whole genome shotgun (WGS) entry which is preliminary data.</text>
</comment>